<gene>
    <name evidence="2" type="ORF">GM418_16405</name>
</gene>
<keyword evidence="1" id="KW-1133">Transmembrane helix</keyword>
<dbReference type="RefSeq" id="WP_158868242.1">
    <property type="nucleotide sequence ID" value="NZ_CP046401.1"/>
</dbReference>
<keyword evidence="3" id="KW-1185">Reference proteome</keyword>
<feature type="transmembrane region" description="Helical" evidence="1">
    <location>
        <begin position="6"/>
        <end position="25"/>
    </location>
</feature>
<reference evidence="2 3" key="1">
    <citation type="submission" date="2019-11" db="EMBL/GenBank/DDBJ databases">
        <authorList>
            <person name="Zheng R.K."/>
            <person name="Sun C.M."/>
        </authorList>
    </citation>
    <scope>NUCLEOTIDE SEQUENCE [LARGE SCALE GENOMIC DNA]</scope>
    <source>
        <strain evidence="2 3">WC007</strain>
    </source>
</reference>
<proteinExistence type="predicted"/>
<accession>A0A6I6JYA2</accession>
<dbReference type="Proteomes" id="UP000428260">
    <property type="component" value="Chromosome"/>
</dbReference>
<evidence type="ECO:0000313" key="3">
    <source>
        <dbReference type="Proteomes" id="UP000428260"/>
    </source>
</evidence>
<evidence type="ECO:0000256" key="1">
    <source>
        <dbReference type="SAM" id="Phobius"/>
    </source>
</evidence>
<dbReference type="KEGG" id="mcos:GM418_16405"/>
<organism evidence="2 3">
    <name type="scientific">Maribellus comscasis</name>
    <dbReference type="NCBI Taxonomy" id="2681766"/>
    <lineage>
        <taxon>Bacteria</taxon>
        <taxon>Pseudomonadati</taxon>
        <taxon>Bacteroidota</taxon>
        <taxon>Bacteroidia</taxon>
        <taxon>Marinilabiliales</taxon>
        <taxon>Prolixibacteraceae</taxon>
        <taxon>Maribellus</taxon>
    </lineage>
</organism>
<evidence type="ECO:0000313" key="2">
    <source>
        <dbReference type="EMBL" id="QGY45197.1"/>
    </source>
</evidence>
<dbReference type="EMBL" id="CP046401">
    <property type="protein sequence ID" value="QGY45197.1"/>
    <property type="molecule type" value="Genomic_DNA"/>
</dbReference>
<name>A0A6I6JYA2_9BACT</name>
<sequence>MKDKIAVILLVFILFYQLSGVYLWLQQKKLVVKTQVKTQVLNKKKEGERKILLKFTLEETKTKLRWEHSGEFEYNEQMYDIIRTKTVGDSVYYWCWWDKEETELNRKLEKLAEFDRAEENGKDKNHQSIVTFIPTPFCQEIQKIEEIFARNLKKINPDYFIFYSSFFLTPLEPPPKFS</sequence>
<keyword evidence="1" id="KW-0472">Membrane</keyword>
<protein>
    <submittedName>
        <fullName evidence="2">Uncharacterized protein</fullName>
    </submittedName>
</protein>
<dbReference type="AlphaFoldDB" id="A0A6I6JYA2"/>
<keyword evidence="1" id="KW-0812">Transmembrane</keyword>